<comment type="caution">
    <text evidence="2">The sequence shown here is derived from an EMBL/GenBank/DDBJ whole genome shotgun (WGS) entry which is preliminary data.</text>
</comment>
<sequence>MVDADHFKAEARSKYPDHSEKRDGAKLPLAGGRGSTNCDCTWRIPETTRYLSMELGAGVVVLSPGLGTIQGAG</sequence>
<feature type="compositionally biased region" description="Basic and acidic residues" evidence="1">
    <location>
        <begin position="1"/>
        <end position="25"/>
    </location>
</feature>
<dbReference type="GeneID" id="92051029"/>
<evidence type="ECO:0000256" key="1">
    <source>
        <dbReference type="SAM" id="MobiDB-lite"/>
    </source>
</evidence>
<dbReference type="EMBL" id="JAQQWN010000009">
    <property type="protein sequence ID" value="KAK8066908.1"/>
    <property type="molecule type" value="Genomic_DNA"/>
</dbReference>
<organism evidence="2 3">
    <name type="scientific">Apiospora hydei</name>
    <dbReference type="NCBI Taxonomy" id="1337664"/>
    <lineage>
        <taxon>Eukaryota</taxon>
        <taxon>Fungi</taxon>
        <taxon>Dikarya</taxon>
        <taxon>Ascomycota</taxon>
        <taxon>Pezizomycotina</taxon>
        <taxon>Sordariomycetes</taxon>
        <taxon>Xylariomycetidae</taxon>
        <taxon>Amphisphaeriales</taxon>
        <taxon>Apiosporaceae</taxon>
        <taxon>Apiospora</taxon>
    </lineage>
</organism>
<accession>A0ABR1V6W0</accession>
<dbReference type="RefSeq" id="XP_066663661.1">
    <property type="nucleotide sequence ID" value="XM_066817969.1"/>
</dbReference>
<feature type="region of interest" description="Disordered" evidence="1">
    <location>
        <begin position="1"/>
        <end position="34"/>
    </location>
</feature>
<keyword evidence="3" id="KW-1185">Reference proteome</keyword>
<dbReference type="Proteomes" id="UP001433268">
    <property type="component" value="Unassembled WGS sequence"/>
</dbReference>
<name>A0ABR1V6W0_9PEZI</name>
<gene>
    <name evidence="2" type="ORF">PG997_013655</name>
</gene>
<reference evidence="2 3" key="1">
    <citation type="submission" date="2023-01" db="EMBL/GenBank/DDBJ databases">
        <title>Analysis of 21 Apiospora genomes using comparative genomics revels a genus with tremendous synthesis potential of carbohydrate active enzymes and secondary metabolites.</title>
        <authorList>
            <person name="Sorensen T."/>
        </authorList>
    </citation>
    <scope>NUCLEOTIDE SEQUENCE [LARGE SCALE GENOMIC DNA]</scope>
    <source>
        <strain evidence="2 3">CBS 114990</strain>
    </source>
</reference>
<proteinExistence type="predicted"/>
<protein>
    <submittedName>
        <fullName evidence="2">Uncharacterized protein</fullName>
    </submittedName>
</protein>
<evidence type="ECO:0000313" key="2">
    <source>
        <dbReference type="EMBL" id="KAK8066908.1"/>
    </source>
</evidence>
<evidence type="ECO:0000313" key="3">
    <source>
        <dbReference type="Proteomes" id="UP001433268"/>
    </source>
</evidence>